<evidence type="ECO:0000259" key="1">
    <source>
        <dbReference type="PROSITE" id="PS51186"/>
    </source>
</evidence>
<dbReference type="AlphaFoldDB" id="A6TRH3"/>
<name>A6TRH3_ALKMQ</name>
<protein>
    <submittedName>
        <fullName evidence="2">GCN5-related N-acetyltransferase</fullName>
    </submittedName>
</protein>
<gene>
    <name evidence="2" type="ordered locus">Amet_2639</name>
</gene>
<evidence type="ECO:0000313" key="3">
    <source>
        <dbReference type="Proteomes" id="UP000001572"/>
    </source>
</evidence>
<proteinExistence type="predicted"/>
<dbReference type="Proteomes" id="UP000001572">
    <property type="component" value="Chromosome"/>
</dbReference>
<keyword evidence="3" id="KW-1185">Reference proteome</keyword>
<sequence>MITIKEVSNNKEKVLLSHFLQHHHNMDINQSIDHCRYMIVMDSEHILGYAAFEIQSTILHINELFIMPIERGHGLGDGLLRSTLNLANQQGVEWALINHHQVYHAFYKHVGLQMLEAIEHIPEFVKSYHHTNDYHRDLLICIPKFFQKKCKSHGSNI</sequence>
<dbReference type="Gene3D" id="3.40.630.30">
    <property type="match status" value="1"/>
</dbReference>
<dbReference type="InterPro" id="IPR016181">
    <property type="entry name" value="Acyl_CoA_acyltransferase"/>
</dbReference>
<dbReference type="OrthoDB" id="88131at2"/>
<dbReference type="CDD" id="cd04301">
    <property type="entry name" value="NAT_SF"/>
    <property type="match status" value="1"/>
</dbReference>
<dbReference type="GO" id="GO:0016747">
    <property type="term" value="F:acyltransferase activity, transferring groups other than amino-acyl groups"/>
    <property type="evidence" value="ECO:0007669"/>
    <property type="project" value="InterPro"/>
</dbReference>
<reference evidence="3" key="1">
    <citation type="journal article" date="2016" name="Genome Announc.">
        <title>Complete genome sequence of Alkaliphilus metalliredigens strain QYMF, an alkaliphilic and metal-reducing bacterium isolated from borax-contaminated leachate ponds.</title>
        <authorList>
            <person name="Hwang C."/>
            <person name="Copeland A."/>
            <person name="Lucas S."/>
            <person name="Lapidus A."/>
            <person name="Barry K."/>
            <person name="Detter J.C."/>
            <person name="Glavina Del Rio T."/>
            <person name="Hammon N."/>
            <person name="Israni S."/>
            <person name="Dalin E."/>
            <person name="Tice H."/>
            <person name="Pitluck S."/>
            <person name="Chertkov O."/>
            <person name="Brettin T."/>
            <person name="Bruce D."/>
            <person name="Han C."/>
            <person name="Schmutz J."/>
            <person name="Larimer F."/>
            <person name="Land M.L."/>
            <person name="Hauser L."/>
            <person name="Kyrpides N."/>
            <person name="Mikhailova N."/>
            <person name="Ye Q."/>
            <person name="Zhou J."/>
            <person name="Richardson P."/>
            <person name="Fields M.W."/>
        </authorList>
    </citation>
    <scope>NUCLEOTIDE SEQUENCE [LARGE SCALE GENOMIC DNA]</scope>
    <source>
        <strain evidence="3">QYMF</strain>
    </source>
</reference>
<dbReference type="STRING" id="293826.Amet_2639"/>
<dbReference type="eggNOG" id="COG0456">
    <property type="taxonomic scope" value="Bacteria"/>
</dbReference>
<feature type="domain" description="N-acetyltransferase" evidence="1">
    <location>
        <begin position="2"/>
        <end position="133"/>
    </location>
</feature>
<accession>A6TRH3</accession>
<dbReference type="RefSeq" id="WP_012063765.1">
    <property type="nucleotide sequence ID" value="NC_009633.1"/>
</dbReference>
<dbReference type="InterPro" id="IPR000182">
    <property type="entry name" value="GNAT_dom"/>
</dbReference>
<dbReference type="HOGENOM" id="CLU_1674251_0_0_9"/>
<dbReference type="SUPFAM" id="SSF55729">
    <property type="entry name" value="Acyl-CoA N-acyltransferases (Nat)"/>
    <property type="match status" value="1"/>
</dbReference>
<evidence type="ECO:0000313" key="2">
    <source>
        <dbReference type="EMBL" id="ABR48791.1"/>
    </source>
</evidence>
<dbReference type="KEGG" id="amt:Amet_2639"/>
<keyword evidence="2" id="KW-0808">Transferase</keyword>
<organism evidence="2 3">
    <name type="scientific">Alkaliphilus metalliredigens (strain QYMF)</name>
    <dbReference type="NCBI Taxonomy" id="293826"/>
    <lineage>
        <taxon>Bacteria</taxon>
        <taxon>Bacillati</taxon>
        <taxon>Bacillota</taxon>
        <taxon>Clostridia</taxon>
        <taxon>Peptostreptococcales</taxon>
        <taxon>Natronincolaceae</taxon>
        <taxon>Alkaliphilus</taxon>
    </lineage>
</organism>
<dbReference type="PROSITE" id="PS51186">
    <property type="entry name" value="GNAT"/>
    <property type="match status" value="1"/>
</dbReference>
<dbReference type="EMBL" id="CP000724">
    <property type="protein sequence ID" value="ABR48791.1"/>
    <property type="molecule type" value="Genomic_DNA"/>
</dbReference>
<dbReference type="Pfam" id="PF13673">
    <property type="entry name" value="Acetyltransf_10"/>
    <property type="match status" value="1"/>
</dbReference>